<evidence type="ECO:0000259" key="1">
    <source>
        <dbReference type="PROSITE" id="PS50893"/>
    </source>
</evidence>
<gene>
    <name evidence="2" type="ORF">HPB48_001309</name>
</gene>
<protein>
    <recommendedName>
        <fullName evidence="1">ABC transporter domain-containing protein</fullName>
    </recommendedName>
</protein>
<dbReference type="VEuPathDB" id="VectorBase:HLOH_060736"/>
<dbReference type="OMA" id="AGDYASH"/>
<dbReference type="GO" id="GO:0005524">
    <property type="term" value="F:ATP binding"/>
    <property type="evidence" value="ECO:0007669"/>
    <property type="project" value="InterPro"/>
</dbReference>
<proteinExistence type="predicted"/>
<dbReference type="InterPro" id="IPR017871">
    <property type="entry name" value="ABC_transporter-like_CS"/>
</dbReference>
<comment type="caution">
    <text evidence="2">The sequence shown here is derived from an EMBL/GenBank/DDBJ whole genome shotgun (WGS) entry which is preliminary data.</text>
</comment>
<reference evidence="2 3" key="1">
    <citation type="journal article" date="2020" name="Cell">
        <title>Large-Scale Comparative Analyses of Tick Genomes Elucidate Their Genetic Diversity and Vector Capacities.</title>
        <authorList>
            <consortium name="Tick Genome and Microbiome Consortium (TIGMIC)"/>
            <person name="Jia N."/>
            <person name="Wang J."/>
            <person name="Shi W."/>
            <person name="Du L."/>
            <person name="Sun Y."/>
            <person name="Zhan W."/>
            <person name="Jiang J.F."/>
            <person name="Wang Q."/>
            <person name="Zhang B."/>
            <person name="Ji P."/>
            <person name="Bell-Sakyi L."/>
            <person name="Cui X.M."/>
            <person name="Yuan T.T."/>
            <person name="Jiang B.G."/>
            <person name="Yang W.F."/>
            <person name="Lam T.T."/>
            <person name="Chang Q.C."/>
            <person name="Ding S.J."/>
            <person name="Wang X.J."/>
            <person name="Zhu J.G."/>
            <person name="Ruan X.D."/>
            <person name="Zhao L."/>
            <person name="Wei J.T."/>
            <person name="Ye R.Z."/>
            <person name="Que T.C."/>
            <person name="Du C.H."/>
            <person name="Zhou Y.H."/>
            <person name="Cheng J.X."/>
            <person name="Dai P.F."/>
            <person name="Guo W.B."/>
            <person name="Han X.H."/>
            <person name="Huang E.J."/>
            <person name="Li L.F."/>
            <person name="Wei W."/>
            <person name="Gao Y.C."/>
            <person name="Liu J.Z."/>
            <person name="Shao H.Z."/>
            <person name="Wang X."/>
            <person name="Wang C.C."/>
            <person name="Yang T.C."/>
            <person name="Huo Q.B."/>
            <person name="Li W."/>
            <person name="Chen H.Y."/>
            <person name="Chen S.E."/>
            <person name="Zhou L.G."/>
            <person name="Ni X.B."/>
            <person name="Tian J.H."/>
            <person name="Sheng Y."/>
            <person name="Liu T."/>
            <person name="Pan Y.S."/>
            <person name="Xia L.Y."/>
            <person name="Li J."/>
            <person name="Zhao F."/>
            <person name="Cao W.C."/>
        </authorList>
    </citation>
    <scope>NUCLEOTIDE SEQUENCE [LARGE SCALE GENOMIC DNA]</scope>
    <source>
        <strain evidence="2">HaeL-2018</strain>
    </source>
</reference>
<dbReference type="Pfam" id="PF00005">
    <property type="entry name" value="ABC_tran"/>
    <property type="match status" value="1"/>
</dbReference>
<dbReference type="GO" id="GO:0016887">
    <property type="term" value="F:ATP hydrolysis activity"/>
    <property type="evidence" value="ECO:0007669"/>
    <property type="project" value="InterPro"/>
</dbReference>
<evidence type="ECO:0000313" key="2">
    <source>
        <dbReference type="EMBL" id="KAH9377714.1"/>
    </source>
</evidence>
<dbReference type="AlphaFoldDB" id="A0A9J6GQS3"/>
<dbReference type="OrthoDB" id="10255969at2759"/>
<dbReference type="PANTHER" id="PTHR19229:SF250">
    <property type="entry name" value="ABC TRANSPORTER DOMAIN-CONTAINING PROTEIN-RELATED"/>
    <property type="match status" value="1"/>
</dbReference>
<accession>A0A9J6GQS3</accession>
<dbReference type="InterPro" id="IPR026082">
    <property type="entry name" value="ABCA"/>
</dbReference>
<sequence>MLTSLLGEERRVRESALLSAPGTRGAELFEAKKTLEWQSEVGYCFQQGGLLACMNTYEFLYLMGRLRGISDADLKTLVESLIAIVDLKPHAKKQCGLYSGGNKRKLSIAAALLGMPPLVFLDEPYAGVDVVARTKIFKSIHAIKERSSTTIVLTSHNMEECEFSCDRFTIMVAGQMRCLGSLQHLKEKFGRGYRFEFMLQHGAGQDPVKFVNAVLELFPGMKVVERHENVCVFLLEEKMAWSTIFAKVASLETEFTLEHAFVGENTLEQIFIAFATQGQMKEAVSQPDTDKP</sequence>
<dbReference type="Gene3D" id="3.40.50.300">
    <property type="entry name" value="P-loop containing nucleotide triphosphate hydrolases"/>
    <property type="match status" value="1"/>
</dbReference>
<dbReference type="PROSITE" id="PS50893">
    <property type="entry name" value="ABC_TRANSPORTER_2"/>
    <property type="match status" value="1"/>
</dbReference>
<dbReference type="EMBL" id="JABSTR010000008">
    <property type="protein sequence ID" value="KAH9377714.1"/>
    <property type="molecule type" value="Genomic_DNA"/>
</dbReference>
<dbReference type="GO" id="GO:0005319">
    <property type="term" value="F:lipid transporter activity"/>
    <property type="evidence" value="ECO:0007669"/>
    <property type="project" value="TreeGrafter"/>
</dbReference>
<dbReference type="PROSITE" id="PS00211">
    <property type="entry name" value="ABC_TRANSPORTER_1"/>
    <property type="match status" value="1"/>
</dbReference>
<dbReference type="InterPro" id="IPR027417">
    <property type="entry name" value="P-loop_NTPase"/>
</dbReference>
<name>A0A9J6GQS3_HAELO</name>
<dbReference type="PANTHER" id="PTHR19229">
    <property type="entry name" value="ATP-BINDING CASSETTE TRANSPORTER SUBFAMILY A ABCA"/>
    <property type="match status" value="1"/>
</dbReference>
<dbReference type="InterPro" id="IPR003439">
    <property type="entry name" value="ABC_transporter-like_ATP-bd"/>
</dbReference>
<dbReference type="GO" id="GO:0016020">
    <property type="term" value="C:membrane"/>
    <property type="evidence" value="ECO:0007669"/>
    <property type="project" value="InterPro"/>
</dbReference>
<evidence type="ECO:0000313" key="3">
    <source>
        <dbReference type="Proteomes" id="UP000821853"/>
    </source>
</evidence>
<keyword evidence="3" id="KW-1185">Reference proteome</keyword>
<organism evidence="2 3">
    <name type="scientific">Haemaphysalis longicornis</name>
    <name type="common">Bush tick</name>
    <dbReference type="NCBI Taxonomy" id="44386"/>
    <lineage>
        <taxon>Eukaryota</taxon>
        <taxon>Metazoa</taxon>
        <taxon>Ecdysozoa</taxon>
        <taxon>Arthropoda</taxon>
        <taxon>Chelicerata</taxon>
        <taxon>Arachnida</taxon>
        <taxon>Acari</taxon>
        <taxon>Parasitiformes</taxon>
        <taxon>Ixodida</taxon>
        <taxon>Ixodoidea</taxon>
        <taxon>Ixodidae</taxon>
        <taxon>Haemaphysalinae</taxon>
        <taxon>Haemaphysalis</taxon>
    </lineage>
</organism>
<dbReference type="SUPFAM" id="SSF52540">
    <property type="entry name" value="P-loop containing nucleoside triphosphate hydrolases"/>
    <property type="match status" value="1"/>
</dbReference>
<dbReference type="Proteomes" id="UP000821853">
    <property type="component" value="Unassembled WGS sequence"/>
</dbReference>
<feature type="domain" description="ABC transporter" evidence="1">
    <location>
        <begin position="1"/>
        <end position="198"/>
    </location>
</feature>
<dbReference type="GO" id="GO:0140359">
    <property type="term" value="F:ABC-type transporter activity"/>
    <property type="evidence" value="ECO:0007669"/>
    <property type="project" value="InterPro"/>
</dbReference>